<reference evidence="2 3" key="1">
    <citation type="journal article" date="2013" name="Biodegradation">
        <title>Occurrence of 4-tert-butylphenol (4-t-BP) biodegradation in an aquatic sample caused by the presence of Spirodela polyrrhiza and isolation of a 4-t-BP-utilizing bacterium.</title>
        <authorList>
            <person name="Ogata Y."/>
            <person name="Toyama T."/>
            <person name="Yu N."/>
            <person name="Wang X."/>
            <person name="Sei K."/>
            <person name="Ike M."/>
        </authorList>
    </citation>
    <scope>NUCLEOTIDE SEQUENCE [LARGE SCALE GENOMIC DNA]</scope>
    <source>
        <strain evidence="2 3">OMI</strain>
    </source>
</reference>
<sequence length="254" mass="26119">MRSGALVRLSALILAGLPVTAAAEPTDLVIRVISEGGKFVGTSMGGAEIILRDVRSGEVLAHGRTAGSTGDTARIMTGGPRGTPLADEASAAFRTRIDIDEPRLVEVVAYGPLAQPQAAVRVTAQRWIVPGRPATQGDGWVLELPGLVVDLVEPAAHQRGGVGASVRLAANVALMCGCPIEPGGIWDAARYDVRATIRHDGRPAGEVRLSYGGRTGYFTGAFPADMAGAYAVTVTAIDTKTGATGVDASSILVP</sequence>
<feature type="chain" id="PRO_5012742252" evidence="1">
    <location>
        <begin position="22"/>
        <end position="254"/>
    </location>
</feature>
<dbReference type="EMBL" id="BEWI01000030">
    <property type="protein sequence ID" value="GAY20024.1"/>
    <property type="molecule type" value="Genomic_DNA"/>
</dbReference>
<dbReference type="AlphaFoldDB" id="A0A292ZB05"/>
<name>A0A292ZB05_SPHSA</name>
<comment type="caution">
    <text evidence="2">The sequence shown here is derived from an EMBL/GenBank/DDBJ whole genome shotgun (WGS) entry which is preliminary data.</text>
</comment>
<feature type="signal peptide" evidence="1">
    <location>
        <begin position="1"/>
        <end position="21"/>
    </location>
</feature>
<evidence type="ECO:0000256" key="1">
    <source>
        <dbReference type="SAM" id="SignalP"/>
    </source>
</evidence>
<keyword evidence="1" id="KW-0732">Signal</keyword>
<proteinExistence type="predicted"/>
<evidence type="ECO:0000313" key="3">
    <source>
        <dbReference type="Proteomes" id="UP000221538"/>
    </source>
</evidence>
<dbReference type="Proteomes" id="UP000221538">
    <property type="component" value="Unassembled WGS sequence"/>
</dbReference>
<protein>
    <submittedName>
        <fullName evidence="2">Uncharacterized protein</fullName>
    </submittedName>
</protein>
<accession>A0A292ZB05</accession>
<evidence type="ECO:0000313" key="2">
    <source>
        <dbReference type="EMBL" id="GAY20024.1"/>
    </source>
</evidence>
<gene>
    <name evidence="2" type="ORF">SFOMI_0546</name>
</gene>
<organism evidence="2 3">
    <name type="scientific">Sphingobium fuliginis (strain ATCC 27551)</name>
    <dbReference type="NCBI Taxonomy" id="336203"/>
    <lineage>
        <taxon>Bacteria</taxon>
        <taxon>Pseudomonadati</taxon>
        <taxon>Pseudomonadota</taxon>
        <taxon>Alphaproteobacteria</taxon>
        <taxon>Sphingomonadales</taxon>
        <taxon>Sphingomonadaceae</taxon>
        <taxon>Sphingobium</taxon>
    </lineage>
</organism>
<reference evidence="2 3" key="2">
    <citation type="journal article" date="2013" name="Environ. Sci. Technol.">
        <title>The 4-tert-butylphenol-utilizing bacterium Sphingobium fuliginis OMI can degrade bisphenols via phenolic ring hydroxylation and meta-cleavage pathway.</title>
        <authorList>
            <person name="Ogata Y."/>
            <person name="Goda S."/>
            <person name="Toyama T."/>
            <person name="Sei K."/>
            <person name="Ike M."/>
        </authorList>
    </citation>
    <scope>NUCLEOTIDE SEQUENCE [LARGE SCALE GENOMIC DNA]</scope>
    <source>
        <strain evidence="2 3">OMI</strain>
    </source>
</reference>